<dbReference type="InterPro" id="IPR010081">
    <property type="entry name" value="DiNH2opropionate_NH3_lyase"/>
</dbReference>
<dbReference type="NCBIfam" id="TIGR01747">
    <property type="entry name" value="diampropi_NH3ly"/>
    <property type="match status" value="1"/>
</dbReference>
<dbReference type="Proteomes" id="UP001501459">
    <property type="component" value="Unassembled WGS sequence"/>
</dbReference>
<comment type="caution">
    <text evidence="4">The sequence shown here is derived from an EMBL/GenBank/DDBJ whole genome shotgun (WGS) entry which is preliminary data.</text>
</comment>
<dbReference type="InterPro" id="IPR036052">
    <property type="entry name" value="TrpB-like_PALP_sf"/>
</dbReference>
<keyword evidence="2" id="KW-0663">Pyridoxal phosphate</keyword>
<dbReference type="SUPFAM" id="SSF53686">
    <property type="entry name" value="Tryptophan synthase beta subunit-like PLP-dependent enzymes"/>
    <property type="match status" value="1"/>
</dbReference>
<dbReference type="NCBIfam" id="TIGR03528">
    <property type="entry name" value="2_3_DAP_am_ly"/>
    <property type="match status" value="1"/>
</dbReference>
<dbReference type="InterPro" id="IPR019871">
    <property type="entry name" value="DiNH2propionate_NH3-lyase_sub"/>
</dbReference>
<dbReference type="RefSeq" id="WP_343752552.1">
    <property type="nucleotide sequence ID" value="NZ_BAAADM010000047.1"/>
</dbReference>
<sequence length="405" mass="45125">MERSNIQWVRNDHYNAEFNDNELAYFTETDIQDVLRFQRTHPSYTNTPLQRLPNLAQHLQISDIRVKDESYRFGLNAFKVMGGIYAIAKILAERLNRNVNDLSFAEWQSAEVREQMGNLTFITATDGNHGRGVAWAARELGQRAVVYMPKGSLPERLHAIRNEGAFAEITDKNYDDTVRMSAAMAEENDWVMVQDTAWEGYEDIPLWIMQGYAAIAQEIIDELNKEQDQAPTHVFLQAGVGSFAGAIAAYLQAHYGARAPQIIVVEPDQADCYYRSFVSGEMTAVTGDMDTIMAGLACGEPNNRAFPILRQYASASFSCSDSIAALGMRVLGNPLGDDPRIVAGESGAAPLGLVHYLRSFPETEACAAIGLDEQARVLVINTEGDTDQHHYRDIVWKGMYPVANQ</sequence>
<gene>
    <name evidence="4" type="primary">dpaL</name>
    <name evidence="4" type="ORF">GCM10008983_18360</name>
</gene>
<reference evidence="4 5" key="1">
    <citation type="journal article" date="2019" name="Int. J. Syst. Evol. Microbiol.">
        <title>The Global Catalogue of Microorganisms (GCM) 10K type strain sequencing project: providing services to taxonomists for standard genome sequencing and annotation.</title>
        <authorList>
            <consortium name="The Broad Institute Genomics Platform"/>
            <consortium name="The Broad Institute Genome Sequencing Center for Infectious Disease"/>
            <person name="Wu L."/>
            <person name="Ma J."/>
        </authorList>
    </citation>
    <scope>NUCLEOTIDE SEQUENCE [LARGE SCALE GENOMIC DNA]</scope>
    <source>
        <strain evidence="4 5">JCM 12149</strain>
    </source>
</reference>
<dbReference type="Pfam" id="PF00291">
    <property type="entry name" value="PALP"/>
    <property type="match status" value="1"/>
</dbReference>
<evidence type="ECO:0000256" key="2">
    <source>
        <dbReference type="ARBA" id="ARBA00022898"/>
    </source>
</evidence>
<comment type="cofactor">
    <cofactor evidence="1">
        <name>pyridoxal 5'-phosphate</name>
        <dbReference type="ChEBI" id="CHEBI:597326"/>
    </cofactor>
</comment>
<evidence type="ECO:0000313" key="4">
    <source>
        <dbReference type="EMBL" id="GAA0441545.1"/>
    </source>
</evidence>
<dbReference type="EMBL" id="BAAADM010000047">
    <property type="protein sequence ID" value="GAA0441545.1"/>
    <property type="molecule type" value="Genomic_DNA"/>
</dbReference>
<dbReference type="Gene3D" id="3.40.50.1100">
    <property type="match status" value="2"/>
</dbReference>
<keyword evidence="5" id="KW-1185">Reference proteome</keyword>
<evidence type="ECO:0000313" key="5">
    <source>
        <dbReference type="Proteomes" id="UP001501459"/>
    </source>
</evidence>
<dbReference type="NCBIfam" id="NF006058">
    <property type="entry name" value="PRK08206.1"/>
    <property type="match status" value="1"/>
</dbReference>
<evidence type="ECO:0000256" key="1">
    <source>
        <dbReference type="ARBA" id="ARBA00001933"/>
    </source>
</evidence>
<organism evidence="4 5">
    <name type="scientific">Lentibacillus halophilus</name>
    <dbReference type="NCBI Taxonomy" id="295065"/>
    <lineage>
        <taxon>Bacteria</taxon>
        <taxon>Bacillati</taxon>
        <taxon>Bacillota</taxon>
        <taxon>Bacilli</taxon>
        <taxon>Bacillales</taxon>
        <taxon>Bacillaceae</taxon>
        <taxon>Lentibacillus</taxon>
    </lineage>
</organism>
<dbReference type="PANTHER" id="PTHR42937">
    <property type="match status" value="1"/>
</dbReference>
<dbReference type="PANTHER" id="PTHR42937:SF1">
    <property type="entry name" value="DIAMINOPROPIONATE AMMONIA-LYASE"/>
    <property type="match status" value="1"/>
</dbReference>
<name>A0ABN0ZBJ6_9BACI</name>
<proteinExistence type="predicted"/>
<dbReference type="InterPro" id="IPR001926">
    <property type="entry name" value="TrpB-like_PALP"/>
</dbReference>
<feature type="domain" description="Tryptophan synthase beta chain-like PALP" evidence="3">
    <location>
        <begin position="43"/>
        <end position="364"/>
    </location>
</feature>
<protein>
    <submittedName>
        <fullName evidence="4">Diaminopropionate ammonia-lyase</fullName>
    </submittedName>
</protein>
<accession>A0ABN0ZBJ6</accession>
<evidence type="ECO:0000259" key="3">
    <source>
        <dbReference type="Pfam" id="PF00291"/>
    </source>
</evidence>